<keyword evidence="1" id="KW-0472">Membrane</keyword>
<dbReference type="GO" id="GO:0004175">
    <property type="term" value="F:endopeptidase activity"/>
    <property type="evidence" value="ECO:0007669"/>
    <property type="project" value="UniProtKB-ARBA"/>
</dbReference>
<name>A0A3G5A755_9VIRU</name>
<accession>A0A3G5A755</accession>
<dbReference type="EMBL" id="MK072363">
    <property type="protein sequence ID" value="AYV82334.1"/>
    <property type="molecule type" value="Genomic_DNA"/>
</dbReference>
<feature type="domain" description="CAAX prenyl protease 2/Lysostaphin resistance protein A-like" evidence="2">
    <location>
        <begin position="41"/>
        <end position="132"/>
    </location>
</feature>
<sequence length="215" mass="25427">MIYILIAVWLVFQYLRWCEFTHTDILQQIQDSNAGMNFKKLLLITFPLCITIPFIEESVFRCALPTLFGNLWYFKILNAALFGCIHIANYQIIPSWKLTMYQVVMCMCLGYYLISLDSLVYAILIHIFYNIITTITHYMMMYIINPNTFSLDNMLKKYKYGYEVKNNKLRKSSSCGNLKNDVMSFGKWIDIMNLEDTDVNKSIKKFQIIIRNKPY</sequence>
<organism evidence="3">
    <name type="scientific">Homavirus sp</name>
    <dbReference type="NCBI Taxonomy" id="2487769"/>
    <lineage>
        <taxon>Viruses</taxon>
        <taxon>Varidnaviria</taxon>
        <taxon>Bamfordvirae</taxon>
        <taxon>Nucleocytoviricota</taxon>
        <taxon>Megaviricetes</taxon>
        <taxon>Imitervirales</taxon>
        <taxon>Mimiviridae</taxon>
        <taxon>Klosneuvirinae</taxon>
    </lineage>
</organism>
<evidence type="ECO:0000259" key="2">
    <source>
        <dbReference type="Pfam" id="PF02517"/>
    </source>
</evidence>
<feature type="transmembrane region" description="Helical" evidence="1">
    <location>
        <begin position="98"/>
        <end position="114"/>
    </location>
</feature>
<protein>
    <recommendedName>
        <fullName evidence="2">CAAX prenyl protease 2/Lysostaphin resistance protein A-like domain-containing protein</fullName>
    </recommendedName>
</protein>
<keyword evidence="1" id="KW-1133">Transmembrane helix</keyword>
<feature type="transmembrane region" description="Helical" evidence="1">
    <location>
        <begin position="41"/>
        <end position="60"/>
    </location>
</feature>
<proteinExistence type="predicted"/>
<feature type="transmembrane region" description="Helical" evidence="1">
    <location>
        <begin position="120"/>
        <end position="144"/>
    </location>
</feature>
<keyword evidence="1" id="KW-0812">Transmembrane</keyword>
<reference evidence="3" key="1">
    <citation type="submission" date="2018-10" db="EMBL/GenBank/DDBJ databases">
        <title>Hidden diversity of soil giant viruses.</title>
        <authorList>
            <person name="Schulz F."/>
            <person name="Alteio L."/>
            <person name="Goudeau D."/>
            <person name="Ryan E.M."/>
            <person name="Malmstrom R.R."/>
            <person name="Blanchard J."/>
            <person name="Woyke T."/>
        </authorList>
    </citation>
    <scope>NUCLEOTIDE SEQUENCE</scope>
    <source>
        <strain evidence="3">HOV1</strain>
    </source>
</reference>
<dbReference type="Pfam" id="PF02517">
    <property type="entry name" value="Rce1-like"/>
    <property type="match status" value="1"/>
</dbReference>
<evidence type="ECO:0000313" key="3">
    <source>
        <dbReference type="EMBL" id="AYV82334.1"/>
    </source>
</evidence>
<dbReference type="InterPro" id="IPR003675">
    <property type="entry name" value="Rce1/LyrA-like_dom"/>
</dbReference>
<gene>
    <name evidence="3" type="ORF">Homavirus32_2</name>
</gene>
<dbReference type="GO" id="GO:0080120">
    <property type="term" value="P:CAAX-box protein maturation"/>
    <property type="evidence" value="ECO:0007669"/>
    <property type="project" value="UniProtKB-ARBA"/>
</dbReference>
<evidence type="ECO:0000256" key="1">
    <source>
        <dbReference type="SAM" id="Phobius"/>
    </source>
</evidence>
<feature type="transmembrane region" description="Helical" evidence="1">
    <location>
        <begin position="72"/>
        <end position="91"/>
    </location>
</feature>